<dbReference type="EMBL" id="JAHLJV010000061">
    <property type="protein sequence ID" value="KAK1579829.1"/>
    <property type="molecule type" value="Genomic_DNA"/>
</dbReference>
<feature type="compositionally biased region" description="Basic and acidic residues" evidence="1">
    <location>
        <begin position="65"/>
        <end position="74"/>
    </location>
</feature>
<dbReference type="AlphaFoldDB" id="A0AAD8PSC1"/>
<accession>A0AAD8PSC1</accession>
<dbReference type="Proteomes" id="UP001230504">
    <property type="component" value="Unassembled WGS sequence"/>
</dbReference>
<dbReference type="GeneID" id="85442762"/>
<keyword evidence="3" id="KW-1185">Reference proteome</keyword>
<feature type="region of interest" description="Disordered" evidence="1">
    <location>
        <begin position="55"/>
        <end position="80"/>
    </location>
</feature>
<reference evidence="2" key="1">
    <citation type="submission" date="2021-06" db="EMBL/GenBank/DDBJ databases">
        <title>Comparative genomics, transcriptomics and evolutionary studies reveal genomic signatures of adaptation to plant cell wall in hemibiotrophic fungi.</title>
        <authorList>
            <consortium name="DOE Joint Genome Institute"/>
            <person name="Baroncelli R."/>
            <person name="Diaz J.F."/>
            <person name="Benocci T."/>
            <person name="Peng M."/>
            <person name="Battaglia E."/>
            <person name="Haridas S."/>
            <person name="Andreopoulos W."/>
            <person name="Labutti K."/>
            <person name="Pangilinan J."/>
            <person name="Floch G.L."/>
            <person name="Makela M.R."/>
            <person name="Henrissat B."/>
            <person name="Grigoriev I.V."/>
            <person name="Crouch J.A."/>
            <person name="De Vries R.P."/>
            <person name="Sukno S.A."/>
            <person name="Thon M.R."/>
        </authorList>
    </citation>
    <scope>NUCLEOTIDE SEQUENCE</scope>
    <source>
        <strain evidence="2">CBS 125086</strain>
    </source>
</reference>
<sequence length="205" mass="23083">MITNPSSNERTIGERNPIETQFKCCFTADMYSSTMCLESLHHCQLGREWLMKPLQGPSMATDRSSTSKDVRDQASTDPRYTGQNAMHECVAFQTISLESMSWPIPVSRLEWERPRMTETATLGRPRSAPRKIGGDQTRSNLQFPSIRIQGFPIACLHTPGFPHSQCMDLPALLLPDGSWLCTLPAFPPPPTMVRMLLCTYLAKYT</sequence>
<gene>
    <name evidence="2" type="ORF">LY79DRAFT_563028</name>
</gene>
<protein>
    <submittedName>
        <fullName evidence="2">Uncharacterized protein</fullName>
    </submittedName>
</protein>
<dbReference type="RefSeq" id="XP_060410917.1">
    <property type="nucleotide sequence ID" value="XM_060558522.1"/>
</dbReference>
<evidence type="ECO:0000313" key="2">
    <source>
        <dbReference type="EMBL" id="KAK1579829.1"/>
    </source>
</evidence>
<organism evidence="2 3">
    <name type="scientific">Colletotrichum navitas</name>
    <dbReference type="NCBI Taxonomy" id="681940"/>
    <lineage>
        <taxon>Eukaryota</taxon>
        <taxon>Fungi</taxon>
        <taxon>Dikarya</taxon>
        <taxon>Ascomycota</taxon>
        <taxon>Pezizomycotina</taxon>
        <taxon>Sordariomycetes</taxon>
        <taxon>Hypocreomycetidae</taxon>
        <taxon>Glomerellales</taxon>
        <taxon>Glomerellaceae</taxon>
        <taxon>Colletotrichum</taxon>
        <taxon>Colletotrichum graminicola species complex</taxon>
    </lineage>
</organism>
<comment type="caution">
    <text evidence="2">The sequence shown here is derived from an EMBL/GenBank/DDBJ whole genome shotgun (WGS) entry which is preliminary data.</text>
</comment>
<evidence type="ECO:0000313" key="3">
    <source>
        <dbReference type="Proteomes" id="UP001230504"/>
    </source>
</evidence>
<proteinExistence type="predicted"/>
<evidence type="ECO:0000256" key="1">
    <source>
        <dbReference type="SAM" id="MobiDB-lite"/>
    </source>
</evidence>
<name>A0AAD8PSC1_9PEZI</name>